<keyword evidence="1" id="KW-0285">Flavoprotein</keyword>
<keyword evidence="2" id="KW-0288">FMN</keyword>
<dbReference type="EMBL" id="JAGFBV010000036">
    <property type="protein sequence ID" value="MBP4139804.1"/>
    <property type="molecule type" value="Genomic_DNA"/>
</dbReference>
<feature type="domain" description="PAS" evidence="4">
    <location>
        <begin position="71"/>
        <end position="126"/>
    </location>
</feature>
<dbReference type="RefSeq" id="WP_210667907.1">
    <property type="nucleotide sequence ID" value="NZ_JAGFBV010000036.1"/>
</dbReference>
<sequence length="169" mass="19452">MDTLVKYNFSSKEEISSRNSVPILAWDFHYESVNELKAVNEDLKKLDEFSSKFRWNTEKFNIKQRISQEVVIITDVEQTIVFASNGILNMTGYSKEEVVGQKPKMFQGSSTSPTVRKEIRKAIELSVPFDKTVINHKKNGSTYKCKINCFPIFNIKGQLSHYIAFERAA</sequence>
<evidence type="ECO:0000313" key="5">
    <source>
        <dbReference type="EMBL" id="MBP4139804.1"/>
    </source>
</evidence>
<proteinExistence type="predicted"/>
<evidence type="ECO:0000259" key="4">
    <source>
        <dbReference type="PROSITE" id="PS50112"/>
    </source>
</evidence>
<name>A0A940X9V3_9FLAO</name>
<dbReference type="Pfam" id="PF13426">
    <property type="entry name" value="PAS_9"/>
    <property type="match status" value="1"/>
</dbReference>
<dbReference type="InterPro" id="IPR035965">
    <property type="entry name" value="PAS-like_dom_sf"/>
</dbReference>
<protein>
    <submittedName>
        <fullName evidence="5">PAS domain-containing protein</fullName>
    </submittedName>
</protein>
<dbReference type="AlphaFoldDB" id="A0A940X9V3"/>
<dbReference type="PANTHER" id="PTHR47429:SF2">
    <property type="entry name" value="PROTEIN TWIN LOV 1"/>
    <property type="match status" value="1"/>
</dbReference>
<accession>A0A940X9V3</accession>
<organism evidence="5 6">
    <name type="scientific">Flavobacterium geliluteum</name>
    <dbReference type="NCBI Taxonomy" id="2816120"/>
    <lineage>
        <taxon>Bacteria</taxon>
        <taxon>Pseudomonadati</taxon>
        <taxon>Bacteroidota</taxon>
        <taxon>Flavobacteriia</taxon>
        <taxon>Flavobacteriales</taxon>
        <taxon>Flavobacteriaceae</taxon>
        <taxon>Flavobacterium</taxon>
    </lineage>
</organism>
<gene>
    <name evidence="5" type="ORF">J3495_17155</name>
</gene>
<reference evidence="5 6" key="1">
    <citation type="submission" date="2021-03" db="EMBL/GenBank/DDBJ databases">
        <title>Flavobacterium Flabelliformis Sp. Nov. And Flavobacterium Geliluteum Sp. Nov., Two Novel Multidrug Resistant Psychrophilic Species Isolated From Antarctica.</title>
        <authorList>
            <person name="Kralova S."/>
            <person name="Busse H.J."/>
            <person name="Bezdicek M."/>
            <person name="Nykrynova M."/>
            <person name="Kroupova E."/>
            <person name="Krsek D."/>
            <person name="Sedlacek I."/>
        </authorList>
    </citation>
    <scope>NUCLEOTIDE SEQUENCE [LARGE SCALE GENOMIC DNA]</scope>
    <source>
        <strain evidence="5 6">P7388</strain>
    </source>
</reference>
<dbReference type="Proteomes" id="UP000675047">
    <property type="component" value="Unassembled WGS sequence"/>
</dbReference>
<dbReference type="SUPFAM" id="SSF55785">
    <property type="entry name" value="PYP-like sensor domain (PAS domain)"/>
    <property type="match status" value="1"/>
</dbReference>
<dbReference type="PANTHER" id="PTHR47429">
    <property type="entry name" value="PROTEIN TWIN LOV 1"/>
    <property type="match status" value="1"/>
</dbReference>
<keyword evidence="3" id="KW-0157">Chromophore</keyword>
<comment type="caution">
    <text evidence="5">The sequence shown here is derived from an EMBL/GenBank/DDBJ whole genome shotgun (WGS) entry which is preliminary data.</text>
</comment>
<dbReference type="NCBIfam" id="TIGR00229">
    <property type="entry name" value="sensory_box"/>
    <property type="match status" value="1"/>
</dbReference>
<evidence type="ECO:0000256" key="3">
    <source>
        <dbReference type="ARBA" id="ARBA00022991"/>
    </source>
</evidence>
<dbReference type="Gene3D" id="3.30.450.20">
    <property type="entry name" value="PAS domain"/>
    <property type="match status" value="1"/>
</dbReference>
<dbReference type="CDD" id="cd00130">
    <property type="entry name" value="PAS"/>
    <property type="match status" value="1"/>
</dbReference>
<evidence type="ECO:0000256" key="2">
    <source>
        <dbReference type="ARBA" id="ARBA00022643"/>
    </source>
</evidence>
<keyword evidence="6" id="KW-1185">Reference proteome</keyword>
<evidence type="ECO:0000313" key="6">
    <source>
        <dbReference type="Proteomes" id="UP000675047"/>
    </source>
</evidence>
<evidence type="ECO:0000256" key="1">
    <source>
        <dbReference type="ARBA" id="ARBA00022630"/>
    </source>
</evidence>
<dbReference type="InterPro" id="IPR000014">
    <property type="entry name" value="PAS"/>
</dbReference>
<dbReference type="PROSITE" id="PS50112">
    <property type="entry name" value="PAS"/>
    <property type="match status" value="1"/>
</dbReference>
<dbReference type="SMART" id="SM00091">
    <property type="entry name" value="PAS"/>
    <property type="match status" value="1"/>
</dbReference>